<dbReference type="Gene3D" id="3.20.20.220">
    <property type="match status" value="1"/>
</dbReference>
<dbReference type="InterPro" id="IPR029041">
    <property type="entry name" value="FAD-linked_oxidoreductase-like"/>
</dbReference>
<evidence type="ECO:0000313" key="2">
    <source>
        <dbReference type="EMBL" id="GGX42661.1"/>
    </source>
</evidence>
<dbReference type="RefSeq" id="WP_189607072.1">
    <property type="nucleotide sequence ID" value="NZ_BMXR01000002.1"/>
</dbReference>
<sequence length="311" mass="33313">MLHSEPANGRPGDTTAGALNRLIQGASLEATPRQILGTPSLSTMLPRGLSVYVPFLPKAEFSETLAACHRLLAEGFVPIPHLPARAVSSMAQLDGWLSDLAGSGVHRLLLIAGDTGKSLGPFADTLAVLASGALLRHGFRNIGIAGHPDGHPVASPVELKRALAVKQDYARQTDSRLWIVTQFTFEAERVLSWLNDNATDLHPWPVYVGLPGPSGLKTLLAYAAQCGVGTSAKQVLKRPGTTRLLRAWTPDGVVDNLAHYRARHPDSPLAGLHLFPFGGLQKTAQWLHSRRLEADPAGDNDSLNRTQETGP</sequence>
<dbReference type="SUPFAM" id="SSF51730">
    <property type="entry name" value="FAD-linked oxidoreductase"/>
    <property type="match status" value="1"/>
</dbReference>
<dbReference type="GO" id="GO:0016491">
    <property type="term" value="F:oxidoreductase activity"/>
    <property type="evidence" value="ECO:0007669"/>
    <property type="project" value="UniProtKB-KW"/>
</dbReference>
<gene>
    <name evidence="2" type="primary">metF</name>
    <name evidence="2" type="ORF">GCM10007392_06550</name>
</gene>
<dbReference type="EMBL" id="BMXR01000002">
    <property type="protein sequence ID" value="GGX42661.1"/>
    <property type="molecule type" value="Genomic_DNA"/>
</dbReference>
<accession>A0A918K3V0</accession>
<proteinExistence type="predicted"/>
<keyword evidence="1" id="KW-0560">Oxidoreductase</keyword>
<reference evidence="2" key="2">
    <citation type="submission" date="2020-09" db="EMBL/GenBank/DDBJ databases">
        <authorList>
            <person name="Sun Q."/>
            <person name="Kim S."/>
        </authorList>
    </citation>
    <scope>NUCLEOTIDE SEQUENCE</scope>
    <source>
        <strain evidence="2">KCTC 22169</strain>
    </source>
</reference>
<comment type="caution">
    <text evidence="2">The sequence shown here is derived from an EMBL/GenBank/DDBJ whole genome shotgun (WGS) entry which is preliminary data.</text>
</comment>
<organism evidence="2 3">
    <name type="scientific">Saccharospirillum salsuginis</name>
    <dbReference type="NCBI Taxonomy" id="418750"/>
    <lineage>
        <taxon>Bacteria</taxon>
        <taxon>Pseudomonadati</taxon>
        <taxon>Pseudomonadota</taxon>
        <taxon>Gammaproteobacteria</taxon>
        <taxon>Oceanospirillales</taxon>
        <taxon>Saccharospirillaceae</taxon>
        <taxon>Saccharospirillum</taxon>
    </lineage>
</organism>
<evidence type="ECO:0000313" key="3">
    <source>
        <dbReference type="Proteomes" id="UP000626148"/>
    </source>
</evidence>
<protein>
    <submittedName>
        <fullName evidence="2">Methylenetetrahydrofolate reductase</fullName>
    </submittedName>
</protein>
<dbReference type="Proteomes" id="UP000626148">
    <property type="component" value="Unassembled WGS sequence"/>
</dbReference>
<dbReference type="AlphaFoldDB" id="A0A918K3V0"/>
<name>A0A918K3V0_9GAMM</name>
<evidence type="ECO:0000256" key="1">
    <source>
        <dbReference type="ARBA" id="ARBA00023002"/>
    </source>
</evidence>
<keyword evidence="3" id="KW-1185">Reference proteome</keyword>
<reference evidence="2" key="1">
    <citation type="journal article" date="2014" name="Int. J. Syst. Evol. Microbiol.">
        <title>Complete genome sequence of Corynebacterium casei LMG S-19264T (=DSM 44701T), isolated from a smear-ripened cheese.</title>
        <authorList>
            <consortium name="US DOE Joint Genome Institute (JGI-PGF)"/>
            <person name="Walter F."/>
            <person name="Albersmeier A."/>
            <person name="Kalinowski J."/>
            <person name="Ruckert C."/>
        </authorList>
    </citation>
    <scope>NUCLEOTIDE SEQUENCE</scope>
    <source>
        <strain evidence="2">KCTC 22169</strain>
    </source>
</reference>